<evidence type="ECO:0000259" key="13">
    <source>
        <dbReference type="Pfam" id="PF01292"/>
    </source>
</evidence>
<name>A0AAW9SK93_CORAY</name>
<dbReference type="AlphaFoldDB" id="A0AAW9SK93"/>
<feature type="domain" description="Cytochrome b561 bacterial/Ni-hydrogenase" evidence="13">
    <location>
        <begin position="205"/>
        <end position="410"/>
    </location>
</feature>
<accession>A0AAW9SK93</accession>
<dbReference type="RefSeq" id="WP_241482031.1">
    <property type="nucleotide sequence ID" value="NZ_JASOOY020000020.1"/>
</dbReference>
<dbReference type="PANTHER" id="PTHR30485">
    <property type="entry name" value="NI/FE-HYDROGENASE 1 B-TYPE CYTOCHROME SUBUNIT"/>
    <property type="match status" value="1"/>
</dbReference>
<keyword evidence="10" id="KW-0408">Iron</keyword>
<sequence>MTSDGMTPSVSENPELRLKDSKGNPLVIAVIDAHTSHWLSPSEVIQAAAIVPDESRDPVDLALKVSLRRRRDDLFHLDGTPLMKLTPDSYDPATPDRRYSIAKVHGLNIADQTVDVAIMRGELNAVVEASTMSREEGVLLRRNANMHHGRGHRSMGVALAPIDKDGNIIGDFIFEGFVAMGLRKLDEAIAENKKGSGSWVEVHLWGWALRVQHWLNLALMLVMTFTGWYIMQPYLTERTYDGSAAGFAMGYVRFAHFLAGFLWIAVGLWRVILLFVTHDRQTRWRALWPIYNKQDVKDLWHTMQYYLFLRKEGPFYFAHNPLQQLAYTGIYAMCFIQMLTGLSLYAMMDQSNWFFQLLAMPTHWIGIGYFRLIHTIIMYLIWLFAVIHVYLVIRSDAVHNHGGLSSMIGGSVWLPRGTQPVDSPRIG</sequence>
<dbReference type="SUPFAM" id="SSF81342">
    <property type="entry name" value="Transmembrane di-heme cytochromes"/>
    <property type="match status" value="1"/>
</dbReference>
<evidence type="ECO:0000313" key="15">
    <source>
        <dbReference type="Proteomes" id="UP001223646"/>
    </source>
</evidence>
<proteinExistence type="inferred from homology"/>
<evidence type="ECO:0000256" key="9">
    <source>
        <dbReference type="ARBA" id="ARBA00022989"/>
    </source>
</evidence>
<feature type="transmembrane region" description="Helical" evidence="12">
    <location>
        <begin position="325"/>
        <end position="348"/>
    </location>
</feature>
<keyword evidence="7" id="KW-0479">Metal-binding</keyword>
<dbReference type="Gene3D" id="1.20.950.20">
    <property type="entry name" value="Transmembrane di-heme cytochromes, Chain C"/>
    <property type="match status" value="1"/>
</dbReference>
<dbReference type="Pfam" id="PF01292">
    <property type="entry name" value="Ni_hydr_CYTB"/>
    <property type="match status" value="1"/>
</dbReference>
<evidence type="ECO:0000256" key="4">
    <source>
        <dbReference type="ARBA" id="ARBA00022475"/>
    </source>
</evidence>
<evidence type="ECO:0000256" key="7">
    <source>
        <dbReference type="ARBA" id="ARBA00022723"/>
    </source>
</evidence>
<dbReference type="EMBL" id="JASOOY020000020">
    <property type="protein sequence ID" value="MEO3717022.1"/>
    <property type="molecule type" value="Genomic_DNA"/>
</dbReference>
<keyword evidence="3" id="KW-0813">Transport</keyword>
<keyword evidence="8" id="KW-0249">Electron transport</keyword>
<dbReference type="NCBIfam" id="TIGR02125">
    <property type="entry name" value="CytB-hydogenase"/>
    <property type="match status" value="1"/>
</dbReference>
<dbReference type="GO" id="GO:0005886">
    <property type="term" value="C:plasma membrane"/>
    <property type="evidence" value="ECO:0007669"/>
    <property type="project" value="UniProtKB-SubCell"/>
</dbReference>
<organism evidence="14 15">
    <name type="scientific">Corynebacterium amycolatum</name>
    <dbReference type="NCBI Taxonomy" id="43765"/>
    <lineage>
        <taxon>Bacteria</taxon>
        <taxon>Bacillati</taxon>
        <taxon>Actinomycetota</taxon>
        <taxon>Actinomycetes</taxon>
        <taxon>Mycobacteriales</taxon>
        <taxon>Corynebacteriaceae</taxon>
        <taxon>Corynebacterium</taxon>
    </lineage>
</organism>
<reference evidence="14" key="1">
    <citation type="submission" date="2023-05" db="EMBL/GenBank/DDBJ databases">
        <authorList>
            <person name="Du J."/>
        </authorList>
    </citation>
    <scope>NUCLEOTIDE SEQUENCE</scope>
    <source>
        <strain evidence="14">UMB1064</strain>
    </source>
</reference>
<reference evidence="14" key="2">
    <citation type="submission" date="2024-05" db="EMBL/GenBank/DDBJ databases">
        <authorList>
            <person name="Wolfe A."/>
        </authorList>
    </citation>
    <scope>NUCLEOTIDE SEQUENCE</scope>
    <source>
        <strain evidence="14">UMB1064</strain>
    </source>
</reference>
<dbReference type="PANTHER" id="PTHR30485:SF0">
    <property type="entry name" value="NI_FE-HYDROGENASE 1 B-TYPE CYTOCHROME SUBUNIT-RELATED"/>
    <property type="match status" value="1"/>
</dbReference>
<evidence type="ECO:0000256" key="6">
    <source>
        <dbReference type="ARBA" id="ARBA00022692"/>
    </source>
</evidence>
<keyword evidence="11 12" id="KW-0472">Membrane</keyword>
<keyword evidence="6 12" id="KW-0812">Transmembrane</keyword>
<evidence type="ECO:0000256" key="8">
    <source>
        <dbReference type="ARBA" id="ARBA00022982"/>
    </source>
</evidence>
<comment type="caution">
    <text evidence="14">The sequence shown here is derived from an EMBL/GenBank/DDBJ whole genome shotgun (WGS) entry which is preliminary data.</text>
</comment>
<evidence type="ECO:0000256" key="3">
    <source>
        <dbReference type="ARBA" id="ARBA00022448"/>
    </source>
</evidence>
<protein>
    <submittedName>
        <fullName evidence="14">Ni/Fe-hydrogenase, b-type cytochrome subunit</fullName>
    </submittedName>
</protein>
<comment type="subcellular location">
    <subcellularLocation>
        <location evidence="1">Cell membrane</location>
        <topology evidence="1">Multi-pass membrane protein</topology>
    </subcellularLocation>
</comment>
<keyword evidence="4" id="KW-1003">Cell membrane</keyword>
<evidence type="ECO:0000256" key="11">
    <source>
        <dbReference type="ARBA" id="ARBA00023136"/>
    </source>
</evidence>
<feature type="transmembrane region" description="Helical" evidence="12">
    <location>
        <begin position="251"/>
        <end position="276"/>
    </location>
</feature>
<dbReference type="GO" id="GO:0020037">
    <property type="term" value="F:heme binding"/>
    <property type="evidence" value="ECO:0007669"/>
    <property type="project" value="TreeGrafter"/>
</dbReference>
<dbReference type="PRINTS" id="PR00161">
    <property type="entry name" value="NIHGNASECYTB"/>
</dbReference>
<evidence type="ECO:0000256" key="2">
    <source>
        <dbReference type="ARBA" id="ARBA00008622"/>
    </source>
</evidence>
<dbReference type="GO" id="GO:0009055">
    <property type="term" value="F:electron transfer activity"/>
    <property type="evidence" value="ECO:0007669"/>
    <property type="project" value="InterPro"/>
</dbReference>
<dbReference type="GO" id="GO:0022904">
    <property type="term" value="P:respiratory electron transport chain"/>
    <property type="evidence" value="ECO:0007669"/>
    <property type="project" value="InterPro"/>
</dbReference>
<dbReference type="GO" id="GO:0005506">
    <property type="term" value="F:iron ion binding"/>
    <property type="evidence" value="ECO:0007669"/>
    <property type="project" value="InterPro"/>
</dbReference>
<evidence type="ECO:0000256" key="10">
    <source>
        <dbReference type="ARBA" id="ARBA00023004"/>
    </source>
</evidence>
<dbReference type="InterPro" id="IPR051542">
    <property type="entry name" value="Hydrogenase_cytochrome"/>
</dbReference>
<comment type="similarity">
    <text evidence="2">Belongs to the HupC/HyaC/HydC family.</text>
</comment>
<dbReference type="InterPro" id="IPR000516">
    <property type="entry name" value="Ni-dep_Hydgase_cyt-B"/>
</dbReference>
<evidence type="ECO:0000256" key="5">
    <source>
        <dbReference type="ARBA" id="ARBA00022617"/>
    </source>
</evidence>
<evidence type="ECO:0000256" key="12">
    <source>
        <dbReference type="SAM" id="Phobius"/>
    </source>
</evidence>
<keyword evidence="9 12" id="KW-1133">Transmembrane helix</keyword>
<gene>
    <name evidence="14" type="primary">cybH</name>
    <name evidence="14" type="ORF">QP460_005395</name>
</gene>
<evidence type="ECO:0000313" key="14">
    <source>
        <dbReference type="EMBL" id="MEO3717022.1"/>
    </source>
</evidence>
<dbReference type="InterPro" id="IPR011577">
    <property type="entry name" value="Cyt_b561_bac/Ni-Hgenase"/>
</dbReference>
<evidence type="ECO:0000256" key="1">
    <source>
        <dbReference type="ARBA" id="ARBA00004651"/>
    </source>
</evidence>
<dbReference type="InterPro" id="IPR016174">
    <property type="entry name" value="Di-haem_cyt_TM"/>
</dbReference>
<feature type="transmembrane region" description="Helical" evidence="12">
    <location>
        <begin position="214"/>
        <end position="231"/>
    </location>
</feature>
<feature type="transmembrane region" description="Helical" evidence="12">
    <location>
        <begin position="368"/>
        <end position="393"/>
    </location>
</feature>
<keyword evidence="5" id="KW-0349">Heme</keyword>
<dbReference type="Proteomes" id="UP001223646">
    <property type="component" value="Unassembled WGS sequence"/>
</dbReference>